<organism evidence="5 6">
    <name type="scientific">Blastopirellula marina</name>
    <dbReference type="NCBI Taxonomy" id="124"/>
    <lineage>
        <taxon>Bacteria</taxon>
        <taxon>Pseudomonadati</taxon>
        <taxon>Planctomycetota</taxon>
        <taxon>Planctomycetia</taxon>
        <taxon>Pirellulales</taxon>
        <taxon>Pirellulaceae</taxon>
        <taxon>Blastopirellula</taxon>
    </lineage>
</organism>
<evidence type="ECO:0000256" key="1">
    <source>
        <dbReference type="ARBA" id="ARBA00022737"/>
    </source>
</evidence>
<feature type="repeat" description="TPR" evidence="3">
    <location>
        <begin position="149"/>
        <end position="182"/>
    </location>
</feature>
<sequence length="437" mass="49092">MEEEVPENTESPADLFIQRAEMLMDAKRYEDARVQFLNAIASDPEEASAYCRLGVCCSLLGMNAEALEYGSKAVSLKPEWSDVHYQLAWIYNRIGEKYKAEQSARNALACEPDFAEALLLMGWTFLDRSRLEEALVTAEQVIALQPDNADAFNLQGLACLRLGKLDDGQQALEQALRFKPENPTSLANLGYVDLQRGDWATAEEHFRDALRLDPHYEFARLGVSEILRASNPAFRWISVYRYWLDRQPVGFSWIVVFLLLMIGYGIAFLFRVDLETGNRMLAFAPILLAFAVTGTFIEPISQAFALLTTAGRLLATRWEAVGGLLLTLYLLIWGTVLIAGIGLKLEYLQGIALVTGYAYLTFVQTWRSDLRWVRISMVVVSMLVVVMLGAMVVLSAFESTRETEAQIAVMGIGVFLIGLLSLLMPTLFYRIFYQPDP</sequence>
<dbReference type="PROSITE" id="PS50005">
    <property type="entry name" value="TPR"/>
    <property type="match status" value="3"/>
</dbReference>
<feature type="transmembrane region" description="Helical" evidence="4">
    <location>
        <begin position="250"/>
        <end position="270"/>
    </location>
</feature>
<feature type="transmembrane region" description="Helical" evidence="4">
    <location>
        <begin position="347"/>
        <end position="363"/>
    </location>
</feature>
<reference evidence="5 6" key="1">
    <citation type="submission" date="2018-02" db="EMBL/GenBank/DDBJ databases">
        <title>Comparative genomes isolates from brazilian mangrove.</title>
        <authorList>
            <person name="Araujo J.E."/>
            <person name="Taketani R.G."/>
            <person name="Silva M.C.P."/>
            <person name="Loureco M.V."/>
            <person name="Andreote F.D."/>
        </authorList>
    </citation>
    <scope>NUCLEOTIDE SEQUENCE [LARGE SCALE GENOMIC DNA]</scope>
    <source>
        <strain evidence="5 6">HEX-2 MGV</strain>
    </source>
</reference>
<gene>
    <name evidence="5" type="ORF">C5Y96_02335</name>
</gene>
<dbReference type="InterPro" id="IPR011990">
    <property type="entry name" value="TPR-like_helical_dom_sf"/>
</dbReference>
<protein>
    <submittedName>
        <fullName evidence="5">Uncharacterized protein</fullName>
    </submittedName>
</protein>
<feature type="transmembrane region" description="Helical" evidence="4">
    <location>
        <begin position="409"/>
        <end position="432"/>
    </location>
</feature>
<keyword evidence="1" id="KW-0677">Repeat</keyword>
<accession>A0A2S8G2R5</accession>
<evidence type="ECO:0000256" key="3">
    <source>
        <dbReference type="PROSITE-ProRule" id="PRU00339"/>
    </source>
</evidence>
<evidence type="ECO:0000313" key="5">
    <source>
        <dbReference type="EMBL" id="PQO38738.1"/>
    </source>
</evidence>
<evidence type="ECO:0000313" key="6">
    <source>
        <dbReference type="Proteomes" id="UP000240009"/>
    </source>
</evidence>
<evidence type="ECO:0000256" key="2">
    <source>
        <dbReference type="ARBA" id="ARBA00022803"/>
    </source>
</evidence>
<proteinExistence type="predicted"/>
<feature type="repeat" description="TPR" evidence="3">
    <location>
        <begin position="183"/>
        <end position="216"/>
    </location>
</feature>
<dbReference type="InterPro" id="IPR019734">
    <property type="entry name" value="TPR_rpt"/>
</dbReference>
<keyword evidence="4" id="KW-1133">Transmembrane helix</keyword>
<feature type="repeat" description="TPR" evidence="3">
    <location>
        <begin position="115"/>
        <end position="148"/>
    </location>
</feature>
<feature type="transmembrane region" description="Helical" evidence="4">
    <location>
        <begin position="375"/>
        <end position="397"/>
    </location>
</feature>
<evidence type="ECO:0000256" key="4">
    <source>
        <dbReference type="SAM" id="Phobius"/>
    </source>
</evidence>
<keyword evidence="4" id="KW-0812">Transmembrane</keyword>
<dbReference type="PANTHER" id="PTHR12558:SF13">
    <property type="entry name" value="CELL DIVISION CYCLE PROTEIN 27 HOMOLOG"/>
    <property type="match status" value="1"/>
</dbReference>
<dbReference type="InterPro" id="IPR013105">
    <property type="entry name" value="TPR_2"/>
</dbReference>
<dbReference type="SMART" id="SM00028">
    <property type="entry name" value="TPR"/>
    <property type="match status" value="6"/>
</dbReference>
<feature type="transmembrane region" description="Helical" evidence="4">
    <location>
        <begin position="282"/>
        <end position="308"/>
    </location>
</feature>
<name>A0A2S8G2R5_9BACT</name>
<dbReference type="Pfam" id="PF13432">
    <property type="entry name" value="TPR_16"/>
    <property type="match status" value="2"/>
</dbReference>
<dbReference type="Pfam" id="PF07719">
    <property type="entry name" value="TPR_2"/>
    <property type="match status" value="1"/>
</dbReference>
<keyword evidence="2 3" id="KW-0802">TPR repeat</keyword>
<keyword evidence="4" id="KW-0472">Membrane</keyword>
<comment type="caution">
    <text evidence="5">The sequence shown here is derived from an EMBL/GenBank/DDBJ whole genome shotgun (WGS) entry which is preliminary data.</text>
</comment>
<dbReference type="PANTHER" id="PTHR12558">
    <property type="entry name" value="CELL DIVISION CYCLE 16,23,27"/>
    <property type="match status" value="1"/>
</dbReference>
<dbReference type="Gene3D" id="1.25.40.10">
    <property type="entry name" value="Tetratricopeptide repeat domain"/>
    <property type="match status" value="1"/>
</dbReference>
<feature type="transmembrane region" description="Helical" evidence="4">
    <location>
        <begin position="320"/>
        <end position="341"/>
    </location>
</feature>
<dbReference type="AlphaFoldDB" id="A0A2S8G2R5"/>
<dbReference type="EMBL" id="PUIA01000016">
    <property type="protein sequence ID" value="PQO38738.1"/>
    <property type="molecule type" value="Genomic_DNA"/>
</dbReference>
<dbReference type="SUPFAM" id="SSF48452">
    <property type="entry name" value="TPR-like"/>
    <property type="match status" value="1"/>
</dbReference>
<dbReference type="Proteomes" id="UP000240009">
    <property type="component" value="Unassembled WGS sequence"/>
</dbReference>